<evidence type="ECO:0000259" key="8">
    <source>
        <dbReference type="PROSITE" id="PS51384"/>
    </source>
</evidence>
<dbReference type="InterPro" id="IPR036010">
    <property type="entry name" value="2Fe-2S_ferredoxin-like_sf"/>
</dbReference>
<keyword evidence="5" id="KW-0408">Iron</keyword>
<organism evidence="9 10">
    <name type="scientific">Cupriavidus basilensis OR16</name>
    <dbReference type="NCBI Taxonomy" id="1127483"/>
    <lineage>
        <taxon>Bacteria</taxon>
        <taxon>Pseudomonadati</taxon>
        <taxon>Pseudomonadota</taxon>
        <taxon>Betaproteobacteria</taxon>
        <taxon>Burkholderiales</taxon>
        <taxon>Burkholderiaceae</taxon>
        <taxon>Cupriavidus</taxon>
    </lineage>
</organism>
<dbReference type="PRINTS" id="PR00409">
    <property type="entry name" value="PHDIOXRDTASE"/>
</dbReference>
<dbReference type="CDD" id="cd00207">
    <property type="entry name" value="fer2"/>
    <property type="match status" value="1"/>
</dbReference>
<keyword evidence="2" id="KW-0001">2Fe-2S</keyword>
<keyword evidence="1" id="KW-0285">Flavoprotein</keyword>
<keyword evidence="6" id="KW-0411">Iron-sulfur</keyword>
<dbReference type="Pfam" id="PF00175">
    <property type="entry name" value="NAD_binding_1"/>
    <property type="match status" value="1"/>
</dbReference>
<dbReference type="InterPro" id="IPR001433">
    <property type="entry name" value="OxRdtase_FAD/NAD-bd"/>
</dbReference>
<dbReference type="PROSITE" id="PS51085">
    <property type="entry name" value="2FE2S_FER_2"/>
    <property type="match status" value="1"/>
</dbReference>
<evidence type="ECO:0000256" key="4">
    <source>
        <dbReference type="ARBA" id="ARBA00023002"/>
    </source>
</evidence>
<dbReference type="InterPro" id="IPR001041">
    <property type="entry name" value="2Fe-2S_ferredoxin-type"/>
</dbReference>
<evidence type="ECO:0000256" key="5">
    <source>
        <dbReference type="ARBA" id="ARBA00023004"/>
    </source>
</evidence>
<evidence type="ECO:0000256" key="1">
    <source>
        <dbReference type="ARBA" id="ARBA00022630"/>
    </source>
</evidence>
<dbReference type="SUPFAM" id="SSF52343">
    <property type="entry name" value="Ferredoxin reductase-like, C-terminal NADP-linked domain"/>
    <property type="match status" value="1"/>
</dbReference>
<dbReference type="PROSITE" id="PS51384">
    <property type="entry name" value="FAD_FR"/>
    <property type="match status" value="1"/>
</dbReference>
<evidence type="ECO:0000256" key="6">
    <source>
        <dbReference type="ARBA" id="ARBA00023014"/>
    </source>
</evidence>
<evidence type="ECO:0000256" key="2">
    <source>
        <dbReference type="ARBA" id="ARBA00022714"/>
    </source>
</evidence>
<evidence type="ECO:0000313" key="9">
    <source>
        <dbReference type="EMBL" id="EHP40623.1"/>
    </source>
</evidence>
<accession>H1SA74</accession>
<dbReference type="SUPFAM" id="SSF54292">
    <property type="entry name" value="2Fe-2S ferredoxin-like"/>
    <property type="match status" value="1"/>
</dbReference>
<keyword evidence="3" id="KW-0479">Metal-binding</keyword>
<dbReference type="InterPro" id="IPR012675">
    <property type="entry name" value="Beta-grasp_dom_sf"/>
</dbReference>
<sequence length="325" mass="34851">MQRLNARLHAIHWLAEGIHGFELRPSDGQTWPAVTAGAHIDLFLPNGLVRSYSLVNLQGECHRYVIAASLDPAGRGGSRYLHETLRVGATVAISAPRNSFPLRESARHTVFFAGGIGITPLWSMAQHLAYSGGTWELYYAVRARENAAFSDEFVALAKETGNTVHLNFDGGAKEKMLDIRGIVASCANDVDLYCCGPVPMLRAFEAACEGRDPARVHREYFAAPQPVTPPEAGAGAGDAFTVILSRTQKRLVVGPGTNILEAVLDAGVEVPYSCMSGVCRACETGILAGIPDHRDLVLSDAERAAGSTMMICCSRAQSGELTLDL</sequence>
<dbReference type="EMBL" id="AHJE01000062">
    <property type="protein sequence ID" value="EHP40623.1"/>
    <property type="molecule type" value="Genomic_DNA"/>
</dbReference>
<dbReference type="PANTHER" id="PTHR47354">
    <property type="entry name" value="NADH OXIDOREDUCTASE HCR"/>
    <property type="match status" value="1"/>
</dbReference>
<dbReference type="SUPFAM" id="SSF63380">
    <property type="entry name" value="Riboflavin synthase domain-like"/>
    <property type="match status" value="1"/>
</dbReference>
<comment type="caution">
    <text evidence="9">The sequence shown here is derived from an EMBL/GenBank/DDBJ whole genome shotgun (WGS) entry which is preliminary data.</text>
</comment>
<evidence type="ECO:0000259" key="7">
    <source>
        <dbReference type="PROSITE" id="PS51085"/>
    </source>
</evidence>
<dbReference type="Pfam" id="PF00111">
    <property type="entry name" value="Fer2"/>
    <property type="match status" value="1"/>
</dbReference>
<dbReference type="PATRIC" id="fig|1127483.3.peg.4997"/>
<feature type="domain" description="FAD-binding FR-type" evidence="8">
    <location>
        <begin position="1"/>
        <end position="103"/>
    </location>
</feature>
<proteinExistence type="predicted"/>
<dbReference type="InterPro" id="IPR050415">
    <property type="entry name" value="MRET"/>
</dbReference>
<dbReference type="Gene3D" id="2.40.30.10">
    <property type="entry name" value="Translation factors"/>
    <property type="match status" value="1"/>
</dbReference>
<dbReference type="InterPro" id="IPR017938">
    <property type="entry name" value="Riboflavin_synthase-like_b-brl"/>
</dbReference>
<protein>
    <submittedName>
        <fullName evidence="9">Ferredoxin:oxidoreductase FAD/NAD(P)-binding:oxidoreductase FAD-binding region</fullName>
    </submittedName>
</protein>
<dbReference type="AlphaFoldDB" id="H1SA74"/>
<dbReference type="GO" id="GO:0051537">
    <property type="term" value="F:2 iron, 2 sulfur cluster binding"/>
    <property type="evidence" value="ECO:0007669"/>
    <property type="project" value="UniProtKB-KW"/>
</dbReference>
<dbReference type="InterPro" id="IPR017927">
    <property type="entry name" value="FAD-bd_FR_type"/>
</dbReference>
<dbReference type="Gene3D" id="3.40.50.80">
    <property type="entry name" value="Nucleotide-binding domain of ferredoxin-NADP reductase (FNR) module"/>
    <property type="match status" value="1"/>
</dbReference>
<reference evidence="9 10" key="1">
    <citation type="journal article" date="2012" name="J. Bacteriol.">
        <title>De Novo Genome Project of Cupriavidus basilensis OR16.</title>
        <authorList>
            <person name="Cserhati M."/>
            <person name="Kriszt B."/>
            <person name="Szoboszlay S."/>
            <person name="Toth A."/>
            <person name="Szabo I."/>
            <person name="Tancsics A."/>
            <person name="Nagy I."/>
            <person name="Horvath B."/>
            <person name="Nagy I."/>
            <person name="Kukolya J."/>
        </authorList>
    </citation>
    <scope>NUCLEOTIDE SEQUENCE [LARGE SCALE GENOMIC DNA]</scope>
    <source>
        <strain evidence="9 10">OR16</strain>
    </source>
</reference>
<dbReference type="RefSeq" id="WP_006160357.1">
    <property type="nucleotide sequence ID" value="NZ_AHJE01000062.1"/>
</dbReference>
<feature type="domain" description="2Fe-2S ferredoxin-type" evidence="7">
    <location>
        <begin position="238"/>
        <end position="325"/>
    </location>
</feature>
<dbReference type="Gene3D" id="3.10.20.30">
    <property type="match status" value="1"/>
</dbReference>
<dbReference type="OrthoDB" id="544091at2"/>
<evidence type="ECO:0000256" key="3">
    <source>
        <dbReference type="ARBA" id="ARBA00022723"/>
    </source>
</evidence>
<gene>
    <name evidence="9" type="ORF">OR16_24975</name>
</gene>
<dbReference type="GO" id="GO:0046872">
    <property type="term" value="F:metal ion binding"/>
    <property type="evidence" value="ECO:0007669"/>
    <property type="project" value="UniProtKB-KW"/>
</dbReference>
<dbReference type="GO" id="GO:0016491">
    <property type="term" value="F:oxidoreductase activity"/>
    <property type="evidence" value="ECO:0007669"/>
    <property type="project" value="UniProtKB-KW"/>
</dbReference>
<dbReference type="InterPro" id="IPR039261">
    <property type="entry name" value="FNR_nucleotide-bd"/>
</dbReference>
<name>H1SA74_9BURK</name>
<dbReference type="PANTHER" id="PTHR47354:SF1">
    <property type="entry name" value="CARNITINE MONOOXYGENASE REDUCTASE SUBUNIT"/>
    <property type="match status" value="1"/>
</dbReference>
<dbReference type="Proteomes" id="UP000005808">
    <property type="component" value="Unassembled WGS sequence"/>
</dbReference>
<dbReference type="CDD" id="cd06185">
    <property type="entry name" value="PDR_like"/>
    <property type="match status" value="1"/>
</dbReference>
<keyword evidence="4" id="KW-0560">Oxidoreductase</keyword>
<evidence type="ECO:0000313" key="10">
    <source>
        <dbReference type="Proteomes" id="UP000005808"/>
    </source>
</evidence>